<feature type="chain" id="PRO_5008612596" evidence="1">
    <location>
        <begin position="21"/>
        <end position="220"/>
    </location>
</feature>
<evidence type="ECO:0000313" key="4">
    <source>
        <dbReference type="EMBL" id="QPT44359.1"/>
    </source>
</evidence>
<dbReference type="EMBL" id="LXTW01000003">
    <property type="protein sequence ID" value="OBX87031.1"/>
    <property type="molecule type" value="Genomic_DNA"/>
</dbReference>
<feature type="signal peptide" evidence="1">
    <location>
        <begin position="1"/>
        <end position="20"/>
    </location>
</feature>
<keyword evidence="1" id="KW-0732">Signal</keyword>
<sequence>MKSVKVAIITLAFISSSVYANGQSLVISPITPKPIMLGTHTTWKDSRDSKITKQDVDYSCGASSLSTILTYFYQYPKTEQQILDDMALDDVMASFAHLASVSEKYGYTAYGMTMDYDTLAKIKIPAIVYVNHKRSDHFSVVRAIDKQNVYLSDSSWGNRTLTRKQFERLWLTTDNHTSGKVLLILPTTNHQKQMSDKNFTAVHDTQHLLKQSPVLFRRFL</sequence>
<reference evidence="4 6" key="2">
    <citation type="submission" date="2020-12" db="EMBL/GenBank/DDBJ databases">
        <title>FDA dAtabase for Regulatory Grade micrObial Sequences (FDA-ARGOS): Supporting development and validation of Infectious Disease Dx tests.</title>
        <authorList>
            <person name="Sproer C."/>
            <person name="Gronow S."/>
            <person name="Severitt S."/>
            <person name="Schroder I."/>
            <person name="Tallon L."/>
            <person name="Sadzewicz L."/>
            <person name="Zhao X."/>
            <person name="Boylan J."/>
            <person name="Ott S."/>
            <person name="Bowen H."/>
            <person name="Vavikolanu K."/>
            <person name="Mehta A."/>
            <person name="Aluvathingal J."/>
            <person name="Nadendla S."/>
            <person name="Lowell S."/>
            <person name="Myers T."/>
            <person name="Yan Y."/>
            <person name="Sichtig H."/>
        </authorList>
    </citation>
    <scope>NUCLEOTIDE SEQUENCE [LARGE SCALE GENOMIC DNA]</scope>
    <source>
        <strain evidence="4 6">FDAARGOS_869</strain>
    </source>
</reference>
<name>A0A1B8QRP4_MORNO</name>
<dbReference type="InterPro" id="IPR005074">
    <property type="entry name" value="Peptidase_C39"/>
</dbReference>
<evidence type="ECO:0000313" key="6">
    <source>
        <dbReference type="Proteomes" id="UP000594834"/>
    </source>
</evidence>
<dbReference type="PROSITE" id="PS50990">
    <property type="entry name" value="PEPTIDASE_C39"/>
    <property type="match status" value="1"/>
</dbReference>
<keyword evidence="6" id="KW-1185">Reference proteome</keyword>
<evidence type="ECO:0000313" key="5">
    <source>
        <dbReference type="Proteomes" id="UP000092575"/>
    </source>
</evidence>
<organism evidence="3 5">
    <name type="scientific">Moraxella nonliquefaciens</name>
    <dbReference type="NCBI Taxonomy" id="478"/>
    <lineage>
        <taxon>Bacteria</taxon>
        <taxon>Pseudomonadati</taxon>
        <taxon>Pseudomonadota</taxon>
        <taxon>Gammaproteobacteria</taxon>
        <taxon>Moraxellales</taxon>
        <taxon>Moraxellaceae</taxon>
        <taxon>Moraxella</taxon>
    </lineage>
</organism>
<evidence type="ECO:0000259" key="2">
    <source>
        <dbReference type="PROSITE" id="PS50990"/>
    </source>
</evidence>
<accession>A0A1B8QRP4</accession>
<dbReference type="GO" id="GO:0005524">
    <property type="term" value="F:ATP binding"/>
    <property type="evidence" value="ECO:0007669"/>
    <property type="project" value="InterPro"/>
</dbReference>
<dbReference type="Proteomes" id="UP000594834">
    <property type="component" value="Chromosome"/>
</dbReference>
<dbReference type="CDD" id="cd02423">
    <property type="entry name" value="Peptidase_C39G"/>
    <property type="match status" value="1"/>
</dbReference>
<dbReference type="GO" id="GO:0006508">
    <property type="term" value="P:proteolysis"/>
    <property type="evidence" value="ECO:0007669"/>
    <property type="project" value="InterPro"/>
</dbReference>
<dbReference type="AlphaFoldDB" id="A0A1B8QRP4"/>
<dbReference type="GO" id="GO:0016020">
    <property type="term" value="C:membrane"/>
    <property type="evidence" value="ECO:0007669"/>
    <property type="project" value="InterPro"/>
</dbReference>
<evidence type="ECO:0000313" key="3">
    <source>
        <dbReference type="EMBL" id="OBX87031.1"/>
    </source>
</evidence>
<dbReference type="Gene3D" id="3.90.70.10">
    <property type="entry name" value="Cysteine proteinases"/>
    <property type="match status" value="1"/>
</dbReference>
<dbReference type="GO" id="GO:0008233">
    <property type="term" value="F:peptidase activity"/>
    <property type="evidence" value="ECO:0007669"/>
    <property type="project" value="InterPro"/>
</dbReference>
<feature type="domain" description="Peptidase C39" evidence="2">
    <location>
        <begin position="54"/>
        <end position="177"/>
    </location>
</feature>
<dbReference type="Pfam" id="PF03412">
    <property type="entry name" value="Peptidase_C39"/>
    <property type="match status" value="1"/>
</dbReference>
<dbReference type="EMBL" id="CP065728">
    <property type="protein sequence ID" value="QPT44359.1"/>
    <property type="molecule type" value="Genomic_DNA"/>
</dbReference>
<gene>
    <name evidence="3" type="ORF">A7456_07640</name>
    <name evidence="4" type="ORF">I6G26_09945</name>
</gene>
<dbReference type="STRING" id="478.A7456_07640"/>
<reference evidence="3 5" key="1">
    <citation type="submission" date="2016-05" db="EMBL/GenBank/DDBJ databases">
        <title>Draft genome sequence of Moraxella nonliquefaciens CCUG 348T.</title>
        <authorList>
            <person name="Salva-Serra F."/>
            <person name="Engstrom-Jakobsson H."/>
            <person name="Thorell K."/>
            <person name="Gonzales-Siles L."/>
            <person name="Karlsson R."/>
            <person name="Boulund F."/>
            <person name="Engstrand L."/>
            <person name="Kristiansson E."/>
            <person name="Moore E."/>
        </authorList>
    </citation>
    <scope>NUCLEOTIDE SEQUENCE [LARGE SCALE GENOMIC DNA]</scope>
    <source>
        <strain evidence="3 5">CCUG 348</strain>
    </source>
</reference>
<evidence type="ECO:0000256" key="1">
    <source>
        <dbReference type="SAM" id="SignalP"/>
    </source>
</evidence>
<dbReference type="RefSeq" id="WP_067006809.1">
    <property type="nucleotide sequence ID" value="NZ_CP065728.1"/>
</dbReference>
<protein>
    <submittedName>
        <fullName evidence="4">C39 family peptidase</fullName>
    </submittedName>
</protein>
<proteinExistence type="predicted"/>
<dbReference type="Proteomes" id="UP000092575">
    <property type="component" value="Unassembled WGS sequence"/>
</dbReference>